<dbReference type="Proteomes" id="UP000182829">
    <property type="component" value="Unassembled WGS sequence"/>
</dbReference>
<accession>A0A1I3LEK2</accession>
<proteinExistence type="predicted"/>
<protein>
    <submittedName>
        <fullName evidence="1">Uncharacterized protein</fullName>
    </submittedName>
</protein>
<evidence type="ECO:0000313" key="2">
    <source>
        <dbReference type="Proteomes" id="UP000182829"/>
    </source>
</evidence>
<gene>
    <name evidence="1" type="ORF">SAMN05443661_106138</name>
</gene>
<dbReference type="EMBL" id="FORO01000006">
    <property type="protein sequence ID" value="SFI83183.1"/>
    <property type="molecule type" value="Genomic_DNA"/>
</dbReference>
<reference evidence="1 2" key="1">
    <citation type="submission" date="2016-10" db="EMBL/GenBank/DDBJ databases">
        <authorList>
            <person name="de Groot N.N."/>
        </authorList>
    </citation>
    <scope>NUCLEOTIDE SEQUENCE [LARGE SCALE GENOMIC DNA]</scope>
    <source>
        <strain evidence="1 2">SP2</strain>
    </source>
</reference>
<name>A0A1I3LEK2_9EURY</name>
<sequence length="97" mass="10809">MGGDRRGELVRHLSEEELDRLLDEADDPKVVKRLTFVKRLKGVIEEFSHRDHGASRIVSTFVVGNCDDETKAQSEEHLRSCVNAASGVRSPEAAVLH</sequence>
<organism evidence="1 2">
    <name type="scientific">Natronobacterium gregoryi</name>
    <dbReference type="NCBI Taxonomy" id="44930"/>
    <lineage>
        <taxon>Archaea</taxon>
        <taxon>Methanobacteriati</taxon>
        <taxon>Methanobacteriota</taxon>
        <taxon>Stenosarchaea group</taxon>
        <taxon>Halobacteria</taxon>
        <taxon>Halobacteriales</taxon>
        <taxon>Natrialbaceae</taxon>
        <taxon>Natronobacterium</taxon>
    </lineage>
</organism>
<dbReference type="AlphaFoldDB" id="A0A1I3LEK2"/>
<evidence type="ECO:0000313" key="1">
    <source>
        <dbReference type="EMBL" id="SFI83183.1"/>
    </source>
</evidence>